<evidence type="ECO:0000313" key="9">
    <source>
        <dbReference type="EMBL" id="KAA1042515.1"/>
    </source>
</evidence>
<dbReference type="PROSITE" id="PS51257">
    <property type="entry name" value="PROKAR_LIPOPROTEIN"/>
    <property type="match status" value="1"/>
</dbReference>
<sequence length="276" mass="30244">MKKLLAFVITVLFAVVLTACGSSDSKDSSSAKGDKTITVGASPAPHAEILEQAKPILKKEGYTLKIKTINDYTTPNRLLSEGDIDANYFQHTPYLDTEKKSKGYKIESAGNVHIEPMAVYSKKYKSLEDLPKGATVFVSNNPAEEGRFLSFFTKAGLIELKPGTDPIQATFKDIKTNKKNIQFNNKQAAEFLAKTYQNNEGDAVIINANVALANKINPVKDSIVIEDKKSPYANLIAVQQGHKNDAKIKALVKALQSPQIVKYIKDHYDGAVIPAK</sequence>
<comment type="similarity">
    <text evidence="6">Belongs to the nlpA lipoprotein family.</text>
</comment>
<keyword evidence="2 8" id="KW-0732">Signal</keyword>
<evidence type="ECO:0000256" key="6">
    <source>
        <dbReference type="PIRNR" id="PIRNR002854"/>
    </source>
</evidence>
<evidence type="ECO:0000313" key="11">
    <source>
        <dbReference type="Proteomes" id="UP000295735"/>
    </source>
</evidence>
<organism evidence="10 12">
    <name type="scientific">Macrococcus equipercicus</name>
    <dbReference type="NCBI Taxonomy" id="69967"/>
    <lineage>
        <taxon>Bacteria</taxon>
        <taxon>Bacillati</taxon>
        <taxon>Bacillota</taxon>
        <taxon>Bacilli</taxon>
        <taxon>Bacillales</taxon>
        <taxon>Staphylococcaceae</taxon>
        <taxon>Macrococcus</taxon>
    </lineage>
</organism>
<evidence type="ECO:0000256" key="2">
    <source>
        <dbReference type="ARBA" id="ARBA00022729"/>
    </source>
</evidence>
<evidence type="ECO:0000313" key="10">
    <source>
        <dbReference type="EMBL" id="UTH14376.1"/>
    </source>
</evidence>
<proteinExistence type="inferred from homology"/>
<evidence type="ECO:0000256" key="8">
    <source>
        <dbReference type="SAM" id="SignalP"/>
    </source>
</evidence>
<dbReference type="OrthoDB" id="9812878at2"/>
<name>A0A9Q9BUJ3_9STAP</name>
<dbReference type="Proteomes" id="UP001057381">
    <property type="component" value="Chromosome"/>
</dbReference>
<protein>
    <recommendedName>
        <fullName evidence="6">Lipoprotein</fullName>
    </recommendedName>
</protein>
<feature type="chain" id="PRO_5040424042" description="Lipoprotein" evidence="8">
    <location>
        <begin position="20"/>
        <end position="276"/>
    </location>
</feature>
<evidence type="ECO:0000256" key="3">
    <source>
        <dbReference type="ARBA" id="ARBA00023136"/>
    </source>
</evidence>
<feature type="lipid moiety-binding region" description="S-diacylglycerol cysteine" evidence="7">
    <location>
        <position position="20"/>
    </location>
</feature>
<dbReference type="Pfam" id="PF03180">
    <property type="entry name" value="Lipoprotein_9"/>
    <property type="match status" value="1"/>
</dbReference>
<dbReference type="InterPro" id="IPR004872">
    <property type="entry name" value="Lipoprotein_NlpA"/>
</dbReference>
<dbReference type="KEGG" id="mequ:KFV11_03175"/>
<dbReference type="PANTHER" id="PTHR30429">
    <property type="entry name" value="D-METHIONINE-BINDING LIPOPROTEIN METQ"/>
    <property type="match status" value="1"/>
</dbReference>
<keyword evidence="11" id="KW-1185">Reference proteome</keyword>
<evidence type="ECO:0000313" key="12">
    <source>
        <dbReference type="Proteomes" id="UP001057381"/>
    </source>
</evidence>
<dbReference type="PANTHER" id="PTHR30429:SF0">
    <property type="entry name" value="METHIONINE-BINDING LIPOPROTEIN METQ"/>
    <property type="match status" value="1"/>
</dbReference>
<dbReference type="AlphaFoldDB" id="A0A9Q9BUJ3"/>
<dbReference type="EMBL" id="CP073809">
    <property type="protein sequence ID" value="UTH14376.1"/>
    <property type="molecule type" value="Genomic_DNA"/>
</dbReference>
<dbReference type="RefSeq" id="WP_149458066.1">
    <property type="nucleotide sequence ID" value="NZ_CP073809.1"/>
</dbReference>
<reference evidence="9 11" key="1">
    <citation type="submission" date="2019-09" db="EMBL/GenBank/DDBJ databases">
        <authorList>
            <person name="Mazhar S."/>
            <person name="Altermann E."/>
            <person name="Hill C."/>
            <person name="Mcauliffe O."/>
        </authorList>
    </citation>
    <scope>NUCLEOTIDE SEQUENCE [LARGE SCALE GENOMIC DNA]</scope>
    <source>
        <strain evidence="9 11">ATCC 51831</strain>
    </source>
</reference>
<dbReference type="SUPFAM" id="SSF53850">
    <property type="entry name" value="Periplasmic binding protein-like II"/>
    <property type="match status" value="1"/>
</dbReference>
<evidence type="ECO:0000256" key="7">
    <source>
        <dbReference type="PIRSR" id="PIRSR002854-1"/>
    </source>
</evidence>
<evidence type="ECO:0000256" key="1">
    <source>
        <dbReference type="ARBA" id="ARBA00004635"/>
    </source>
</evidence>
<keyword evidence="4" id="KW-0564">Palmitate</keyword>
<dbReference type="PIRSF" id="PIRSF002854">
    <property type="entry name" value="MetQ"/>
    <property type="match status" value="1"/>
</dbReference>
<evidence type="ECO:0000256" key="5">
    <source>
        <dbReference type="ARBA" id="ARBA00023288"/>
    </source>
</evidence>
<keyword evidence="5 6" id="KW-0449">Lipoprotein</keyword>
<keyword evidence="3" id="KW-0472">Membrane</keyword>
<dbReference type="Gene3D" id="3.40.190.10">
    <property type="entry name" value="Periplasmic binding protein-like II"/>
    <property type="match status" value="2"/>
</dbReference>
<accession>A0A9Q9BUJ3</accession>
<reference evidence="10" key="2">
    <citation type="submission" date="2021-04" db="EMBL/GenBank/DDBJ databases">
        <title>Complete Genome Sequences of Macrococcus spp. from dog and cattle.</title>
        <authorList>
            <person name="Schwendener S."/>
            <person name="Perreten V."/>
        </authorList>
    </citation>
    <scope>NUCLEOTIDE SEQUENCE</scope>
    <source>
        <strain evidence="10">Epi0143-OL</strain>
    </source>
</reference>
<dbReference type="Proteomes" id="UP000295735">
    <property type="component" value="Unassembled WGS sequence"/>
</dbReference>
<gene>
    <name evidence="9" type="ORF">ERX35_001140</name>
    <name evidence="10" type="ORF">KFV11_03175</name>
</gene>
<dbReference type="GO" id="GO:0016020">
    <property type="term" value="C:membrane"/>
    <property type="evidence" value="ECO:0007669"/>
    <property type="project" value="UniProtKB-SubCell"/>
</dbReference>
<evidence type="ECO:0000256" key="4">
    <source>
        <dbReference type="ARBA" id="ARBA00023139"/>
    </source>
</evidence>
<comment type="subcellular location">
    <subcellularLocation>
        <location evidence="1">Membrane</location>
        <topology evidence="1">Lipid-anchor</topology>
    </subcellularLocation>
</comment>
<dbReference type="EMBL" id="SCWC02000001">
    <property type="protein sequence ID" value="KAA1042515.1"/>
    <property type="molecule type" value="Genomic_DNA"/>
</dbReference>
<feature type="signal peptide" evidence="8">
    <location>
        <begin position="1"/>
        <end position="19"/>
    </location>
</feature>